<reference evidence="1 2" key="2">
    <citation type="submission" date="2014-09" db="EMBL/GenBank/DDBJ databases">
        <authorList>
            <consortium name="NBRP consortium"/>
            <person name="Sawabe T."/>
            <person name="Meirelles P."/>
            <person name="Nakanishi M."/>
            <person name="Sayaka M."/>
            <person name="Hattori M."/>
            <person name="Ohkuma M."/>
        </authorList>
    </citation>
    <scope>NUCLEOTIDE SEQUENCE [LARGE SCALE GENOMIC DNA]</scope>
    <source>
        <strain evidence="2">JCM19235</strain>
    </source>
</reference>
<comment type="caution">
    <text evidence="1">The sequence shown here is derived from an EMBL/GenBank/DDBJ whole genome shotgun (WGS) entry which is preliminary data.</text>
</comment>
<dbReference type="OrthoDB" id="5812146at2"/>
<evidence type="ECO:0000313" key="2">
    <source>
        <dbReference type="Proteomes" id="UP000029228"/>
    </source>
</evidence>
<dbReference type="PROSITE" id="PS51257">
    <property type="entry name" value="PROKAR_LIPOPROTEIN"/>
    <property type="match status" value="1"/>
</dbReference>
<sequence length="269" mass="29339">MKFWWLPVLTTVAIAGCSNTQVVSSAVDVNQQVVTSAEKVQWSKSELPVDISVDITKESQLLINNFSNGPIFGLEVDGNRGSLDIAVESLVVSEKTLYAQSVLVTDDMGNTLVDKPFSDADYKQAGAMDPDKFVVSFNVIPKINTEKLHILVYTTKDDSQAVSTVKHPAKIFAEAKGTVPPIIPDPEVKHDLYGQLRISVTSNDLVTKRAVKEQEYVPNAATSQDYYISGIQKAVAEDNIPKALSLLDEAKELNIEGAQEAFIKAINAK</sequence>
<dbReference type="Proteomes" id="UP000029228">
    <property type="component" value="Unassembled WGS sequence"/>
</dbReference>
<protein>
    <submittedName>
        <fullName evidence="1">Maltose operon periplasmic protein MalM</fullName>
    </submittedName>
</protein>
<dbReference type="STRING" id="990268.JCM19235_5219"/>
<dbReference type="GO" id="GO:0042597">
    <property type="term" value="C:periplasmic space"/>
    <property type="evidence" value="ECO:0007669"/>
    <property type="project" value="InterPro"/>
</dbReference>
<accession>A0A090RML2</accession>
<name>A0A090RML2_9VIBR</name>
<gene>
    <name evidence="1" type="ORF">JCM19235_5219</name>
</gene>
<reference evidence="1 2" key="1">
    <citation type="submission" date="2014-09" db="EMBL/GenBank/DDBJ databases">
        <title>Vibrio maritimus JCM 19235. (C45) whole genome shotgun sequence.</title>
        <authorList>
            <person name="Sawabe T."/>
            <person name="Meirelles P."/>
            <person name="Nakanishi M."/>
            <person name="Sayaka M."/>
            <person name="Hattori M."/>
            <person name="Ohkuma M."/>
        </authorList>
    </citation>
    <scope>NUCLEOTIDE SEQUENCE [LARGE SCALE GENOMIC DNA]</scope>
    <source>
        <strain evidence="2">JCM19235</strain>
    </source>
</reference>
<dbReference type="GO" id="GO:0008643">
    <property type="term" value="P:carbohydrate transport"/>
    <property type="evidence" value="ECO:0007669"/>
    <property type="project" value="InterPro"/>
</dbReference>
<organism evidence="1 2">
    <name type="scientific">Vibrio maritimus</name>
    <dbReference type="NCBI Taxonomy" id="990268"/>
    <lineage>
        <taxon>Bacteria</taxon>
        <taxon>Pseudomonadati</taxon>
        <taxon>Pseudomonadota</taxon>
        <taxon>Gammaproteobacteria</taxon>
        <taxon>Vibrionales</taxon>
        <taxon>Vibrionaceae</taxon>
        <taxon>Vibrio</taxon>
    </lineage>
</organism>
<keyword evidence="2" id="KW-1185">Reference proteome</keyword>
<dbReference type="Pfam" id="PF07148">
    <property type="entry name" value="MalM"/>
    <property type="match status" value="1"/>
</dbReference>
<proteinExistence type="predicted"/>
<dbReference type="EMBL" id="BBMR01000001">
    <property type="protein sequence ID" value="GAL16670.1"/>
    <property type="molecule type" value="Genomic_DNA"/>
</dbReference>
<evidence type="ECO:0000313" key="1">
    <source>
        <dbReference type="EMBL" id="GAL16670.1"/>
    </source>
</evidence>
<dbReference type="InterPro" id="IPR010794">
    <property type="entry name" value="MalM"/>
</dbReference>
<dbReference type="AlphaFoldDB" id="A0A090RML2"/>